<dbReference type="NCBIfam" id="TIGR00231">
    <property type="entry name" value="small_GTP"/>
    <property type="match status" value="1"/>
</dbReference>
<dbReference type="EMBL" id="CDMZ01003342">
    <property type="protein sequence ID" value="CEM46006.1"/>
    <property type="molecule type" value="Genomic_DNA"/>
</dbReference>
<dbReference type="VEuPathDB" id="CryptoDB:Cvel_29703"/>
<dbReference type="Pfam" id="PF00025">
    <property type="entry name" value="Arf"/>
    <property type="match status" value="1"/>
</dbReference>
<dbReference type="InterPro" id="IPR024156">
    <property type="entry name" value="Small_GTPase_ARF"/>
</dbReference>
<dbReference type="PRINTS" id="PR00328">
    <property type="entry name" value="SAR1GTPBP"/>
</dbReference>
<keyword evidence="3 4" id="KW-0342">GTP-binding</keyword>
<reference evidence="6" key="1">
    <citation type="submission" date="2014-11" db="EMBL/GenBank/DDBJ databases">
        <authorList>
            <person name="Otto D Thomas"/>
            <person name="Naeem Raeece"/>
        </authorList>
    </citation>
    <scope>NUCLEOTIDE SEQUENCE</scope>
</reference>
<proteinExistence type="inferred from homology"/>
<feature type="non-terminal residue" evidence="6">
    <location>
        <position position="1"/>
    </location>
</feature>
<dbReference type="PROSITE" id="PS51417">
    <property type="entry name" value="ARF"/>
    <property type="match status" value="1"/>
</dbReference>
<dbReference type="SMART" id="SM00177">
    <property type="entry name" value="ARF"/>
    <property type="match status" value="1"/>
</dbReference>
<organism evidence="6">
    <name type="scientific">Chromera velia CCMP2878</name>
    <dbReference type="NCBI Taxonomy" id="1169474"/>
    <lineage>
        <taxon>Eukaryota</taxon>
        <taxon>Sar</taxon>
        <taxon>Alveolata</taxon>
        <taxon>Colpodellida</taxon>
        <taxon>Chromeraceae</taxon>
        <taxon>Chromera</taxon>
    </lineage>
</organism>
<dbReference type="Gene3D" id="3.40.50.300">
    <property type="entry name" value="P-loop containing nucleotide triphosphate hydrolases"/>
    <property type="match status" value="1"/>
</dbReference>
<dbReference type="SMART" id="SM00178">
    <property type="entry name" value="SAR"/>
    <property type="match status" value="1"/>
</dbReference>
<dbReference type="GO" id="GO:0030010">
    <property type="term" value="P:establishment of cell polarity"/>
    <property type="evidence" value="ECO:0007669"/>
    <property type="project" value="UniProtKB-ARBA"/>
</dbReference>
<evidence type="ECO:0000256" key="4">
    <source>
        <dbReference type="PIRSR" id="PIRSR606689-1"/>
    </source>
</evidence>
<dbReference type="GO" id="GO:0003924">
    <property type="term" value="F:GTPase activity"/>
    <property type="evidence" value="ECO:0007669"/>
    <property type="project" value="InterPro"/>
</dbReference>
<dbReference type="GO" id="GO:0005525">
    <property type="term" value="F:GTP binding"/>
    <property type="evidence" value="ECO:0007669"/>
    <property type="project" value="UniProtKB-KW"/>
</dbReference>
<evidence type="ECO:0000313" key="6">
    <source>
        <dbReference type="EMBL" id="CEM46006.1"/>
    </source>
</evidence>
<dbReference type="FunFam" id="3.40.50.300:FF:000412">
    <property type="entry name" value="ADP-ribosylation factor 1"/>
    <property type="match status" value="1"/>
</dbReference>
<protein>
    <submittedName>
        <fullName evidence="6">Uncharacterized protein</fullName>
    </submittedName>
</protein>
<dbReference type="AlphaFoldDB" id="A0A0G4HP63"/>
<feature type="compositionally biased region" description="Basic residues" evidence="5">
    <location>
        <begin position="218"/>
        <end position="231"/>
    </location>
</feature>
<feature type="region of interest" description="Disordered" evidence="5">
    <location>
        <begin position="218"/>
        <end position="249"/>
    </location>
</feature>
<dbReference type="CDD" id="cd00878">
    <property type="entry name" value="Arf_Arl"/>
    <property type="match status" value="1"/>
</dbReference>
<sequence>TWIKLLEKVGNGLDVPSEWCLLCFIIWNFVPFAKKIGLSLKESLEGLVEGFNFVLSTGKALSLPLTLPDRLLGFRFFLVFDSDTEKLMSGKEKKTFPETGGVDVIVKKSFAYQSAFINELAEKHGSTSKYGRREWIPSVYRGVLKYVKGDQEKTIRANTRDGKVQGGWQGLEKALEENACLIDIEDNNVYPDFSEVSAETVFQARAFVSKFNQWKKNRVRGRGGRSHRGGKRGGDRNDNQYTNTRDKDKRKKKVRFNVEEVSYRNMNLTVWDIGGQAKIRALWRYYFQGTNLVIFVVDSADRDRIKEVAEELHAVFQAEELQDAQLLVYANKQDISNAMSYTEVANKLRLSELGKRHNWHVQSTVAVRGDGLFEGLDWAADIMAKR</sequence>
<dbReference type="InterPro" id="IPR006689">
    <property type="entry name" value="Small_GTPase_ARF/SAR"/>
</dbReference>
<feature type="binding site" evidence="4">
    <location>
        <position position="275"/>
    </location>
    <ligand>
        <name>GTP</name>
        <dbReference type="ChEBI" id="CHEBI:37565"/>
    </ligand>
</feature>
<evidence type="ECO:0000256" key="2">
    <source>
        <dbReference type="ARBA" id="ARBA00022741"/>
    </source>
</evidence>
<gene>
    <name evidence="6" type="ORF">Cvel_29703</name>
</gene>
<evidence type="ECO:0000256" key="5">
    <source>
        <dbReference type="SAM" id="MobiDB-lite"/>
    </source>
</evidence>
<comment type="similarity">
    <text evidence="1">Belongs to the small GTPase superfamily. Arf family.</text>
</comment>
<dbReference type="InterPro" id="IPR027417">
    <property type="entry name" value="P-loop_NTPase"/>
</dbReference>
<dbReference type="PANTHER" id="PTHR11711">
    <property type="entry name" value="ADP RIBOSYLATION FACTOR-RELATED"/>
    <property type="match status" value="1"/>
</dbReference>
<accession>A0A0G4HP63</accession>
<feature type="binding site" evidence="4">
    <location>
        <begin position="331"/>
        <end position="334"/>
    </location>
    <ligand>
        <name>GTP</name>
        <dbReference type="ChEBI" id="CHEBI:37565"/>
    </ligand>
</feature>
<dbReference type="InterPro" id="IPR005225">
    <property type="entry name" value="Small_GTP-bd"/>
</dbReference>
<keyword evidence="2 4" id="KW-0547">Nucleotide-binding</keyword>
<name>A0A0G4HP63_9ALVE</name>
<dbReference type="SUPFAM" id="SSF52540">
    <property type="entry name" value="P-loop containing nucleoside triphosphate hydrolases"/>
    <property type="match status" value="1"/>
</dbReference>
<evidence type="ECO:0000256" key="1">
    <source>
        <dbReference type="ARBA" id="ARBA00010290"/>
    </source>
</evidence>
<evidence type="ECO:0000256" key="3">
    <source>
        <dbReference type="ARBA" id="ARBA00023134"/>
    </source>
</evidence>